<dbReference type="RefSeq" id="WP_061950102.1">
    <property type="nucleotide sequence ID" value="NZ_LTAO01000038.1"/>
</dbReference>
<evidence type="ECO:0000259" key="6">
    <source>
        <dbReference type="PROSITE" id="PS51755"/>
    </source>
</evidence>
<keyword evidence="3" id="KW-0804">Transcription</keyword>
<dbReference type="EMBL" id="LTAO01000038">
    <property type="protein sequence ID" value="KYG26639.1"/>
    <property type="molecule type" value="Genomic_DNA"/>
</dbReference>
<dbReference type="Proteomes" id="UP000075806">
    <property type="component" value="Unassembled WGS sequence"/>
</dbReference>
<dbReference type="InterPro" id="IPR001867">
    <property type="entry name" value="OmpR/PhoB-type_DNA-bd"/>
</dbReference>
<evidence type="ECO:0000256" key="1">
    <source>
        <dbReference type="ARBA" id="ARBA00023015"/>
    </source>
</evidence>
<accession>A0A162CTY2</accession>
<reference evidence="7" key="1">
    <citation type="submission" date="2016-02" db="EMBL/GenBank/DDBJ databases">
        <title>Genome sequence of Bacillus trypoxylicola KCTC 13244(T).</title>
        <authorList>
            <person name="Jeong H."/>
            <person name="Park S.-H."/>
            <person name="Choi S.-K."/>
        </authorList>
    </citation>
    <scope>NUCLEOTIDE SEQUENCE [LARGE SCALE GENOMIC DNA]</scope>
    <source>
        <strain evidence="7">KCTC 13244</strain>
    </source>
</reference>
<dbReference type="Gene3D" id="1.10.10.10">
    <property type="entry name" value="Winged helix-like DNA-binding domain superfamily/Winged helix DNA-binding domain"/>
    <property type="match status" value="1"/>
</dbReference>
<keyword evidence="2 4" id="KW-0238">DNA-binding</keyword>
<evidence type="ECO:0000259" key="5">
    <source>
        <dbReference type="PROSITE" id="PS50006"/>
    </source>
</evidence>
<sequence>MQTSTYLIVNQGSPFQKGDIISLKKTIHIIGRSIVSNSDHILFENIYVSRQHAAIIQKNHSYYIKDLNSKHGTFVNGTKLDVESEYRLKHGDQISLSDGFIQLIFQHISNDETLELTSLSLIEPSAPSVSIDVHKQEIIYNNQIFTFSEKEFLCIVRLLNEVNQFIPKEEIKKAVWSERTLDRDGIPDASAEELNALMYRIRQKTSSIFLIENIRGKGYILTINNSNH</sequence>
<dbReference type="AlphaFoldDB" id="A0A162CTY2"/>
<evidence type="ECO:0000256" key="4">
    <source>
        <dbReference type="PROSITE-ProRule" id="PRU01091"/>
    </source>
</evidence>
<dbReference type="Gene3D" id="2.60.200.20">
    <property type="match status" value="1"/>
</dbReference>
<keyword evidence="8" id="KW-1185">Reference proteome</keyword>
<organism evidence="7 8">
    <name type="scientific">Alkalihalobacillus trypoxylicola</name>
    <dbReference type="NCBI Taxonomy" id="519424"/>
    <lineage>
        <taxon>Bacteria</taxon>
        <taxon>Bacillati</taxon>
        <taxon>Bacillota</taxon>
        <taxon>Bacilli</taxon>
        <taxon>Bacillales</taxon>
        <taxon>Bacillaceae</taxon>
        <taxon>Alkalihalobacillus</taxon>
    </lineage>
</organism>
<dbReference type="SUPFAM" id="SSF46894">
    <property type="entry name" value="C-terminal effector domain of the bipartite response regulators"/>
    <property type="match status" value="1"/>
</dbReference>
<dbReference type="GO" id="GO:0000160">
    <property type="term" value="P:phosphorelay signal transduction system"/>
    <property type="evidence" value="ECO:0007669"/>
    <property type="project" value="InterPro"/>
</dbReference>
<dbReference type="Pfam" id="PF00498">
    <property type="entry name" value="FHA"/>
    <property type="match status" value="1"/>
</dbReference>
<dbReference type="InterPro" id="IPR016032">
    <property type="entry name" value="Sig_transdc_resp-reg_C-effctor"/>
</dbReference>
<proteinExistence type="predicted"/>
<evidence type="ECO:0000256" key="3">
    <source>
        <dbReference type="ARBA" id="ARBA00023163"/>
    </source>
</evidence>
<dbReference type="PROSITE" id="PS51755">
    <property type="entry name" value="OMPR_PHOB"/>
    <property type="match status" value="1"/>
</dbReference>
<comment type="caution">
    <text evidence="7">The sequence shown here is derived from an EMBL/GenBank/DDBJ whole genome shotgun (WGS) entry which is preliminary data.</text>
</comment>
<keyword evidence="1" id="KW-0805">Transcription regulation</keyword>
<gene>
    <name evidence="7" type="ORF">AZF04_12590</name>
</gene>
<feature type="domain" description="FHA" evidence="5">
    <location>
        <begin position="28"/>
        <end position="80"/>
    </location>
</feature>
<dbReference type="PANTHER" id="PTHR23308">
    <property type="entry name" value="NUCLEAR INHIBITOR OF PROTEIN PHOSPHATASE-1"/>
    <property type="match status" value="1"/>
</dbReference>
<dbReference type="GO" id="GO:0003677">
    <property type="term" value="F:DNA binding"/>
    <property type="evidence" value="ECO:0007669"/>
    <property type="project" value="UniProtKB-UniRule"/>
</dbReference>
<dbReference type="PROSITE" id="PS50006">
    <property type="entry name" value="FHA_DOMAIN"/>
    <property type="match status" value="1"/>
</dbReference>
<feature type="DNA-binding region" description="OmpR/PhoB-type" evidence="4">
    <location>
        <begin position="119"/>
        <end position="223"/>
    </location>
</feature>
<dbReference type="InterPro" id="IPR008984">
    <property type="entry name" value="SMAD_FHA_dom_sf"/>
</dbReference>
<dbReference type="InterPro" id="IPR000253">
    <property type="entry name" value="FHA_dom"/>
</dbReference>
<protein>
    <submittedName>
        <fullName evidence="7">Uncharacterized protein</fullName>
    </submittedName>
</protein>
<dbReference type="STRING" id="519424.AZF04_12590"/>
<evidence type="ECO:0000313" key="7">
    <source>
        <dbReference type="EMBL" id="KYG26639.1"/>
    </source>
</evidence>
<dbReference type="CDD" id="cd00060">
    <property type="entry name" value="FHA"/>
    <property type="match status" value="1"/>
</dbReference>
<name>A0A162CTY2_9BACI</name>
<dbReference type="GO" id="GO:0006355">
    <property type="term" value="P:regulation of DNA-templated transcription"/>
    <property type="evidence" value="ECO:0007669"/>
    <property type="project" value="InterPro"/>
</dbReference>
<dbReference type="SUPFAM" id="SSF49879">
    <property type="entry name" value="SMAD/FHA domain"/>
    <property type="match status" value="1"/>
</dbReference>
<dbReference type="InterPro" id="IPR036388">
    <property type="entry name" value="WH-like_DNA-bd_sf"/>
</dbReference>
<dbReference type="SMART" id="SM00240">
    <property type="entry name" value="FHA"/>
    <property type="match status" value="1"/>
</dbReference>
<evidence type="ECO:0000313" key="8">
    <source>
        <dbReference type="Proteomes" id="UP000075806"/>
    </source>
</evidence>
<dbReference type="OrthoDB" id="1683123at2"/>
<evidence type="ECO:0000256" key="2">
    <source>
        <dbReference type="ARBA" id="ARBA00023125"/>
    </source>
</evidence>
<feature type="domain" description="OmpR/PhoB-type" evidence="6">
    <location>
        <begin position="119"/>
        <end position="223"/>
    </location>
</feature>
<dbReference type="SMART" id="SM00862">
    <property type="entry name" value="Trans_reg_C"/>
    <property type="match status" value="1"/>
</dbReference>
<dbReference type="InterPro" id="IPR050923">
    <property type="entry name" value="Cell_Proc_Reg/RNA_Proc"/>
</dbReference>